<keyword evidence="1" id="KW-0812">Transmembrane</keyword>
<accession>A0ABU3VNG6</accession>
<evidence type="ECO:0000256" key="1">
    <source>
        <dbReference type="SAM" id="Phobius"/>
    </source>
</evidence>
<dbReference type="EMBL" id="JAWDKC010000008">
    <property type="protein sequence ID" value="MDV0444741.1"/>
    <property type="molecule type" value="Genomic_DNA"/>
</dbReference>
<feature type="transmembrane region" description="Helical" evidence="1">
    <location>
        <begin position="35"/>
        <end position="60"/>
    </location>
</feature>
<organism evidence="2 3">
    <name type="scientific">Methanimicrococcus hacksteinii</name>
    <dbReference type="NCBI Taxonomy" id="3028293"/>
    <lineage>
        <taxon>Archaea</taxon>
        <taxon>Methanobacteriati</taxon>
        <taxon>Methanobacteriota</taxon>
        <taxon>Stenosarchaea group</taxon>
        <taxon>Methanomicrobia</taxon>
        <taxon>Methanosarcinales</taxon>
        <taxon>Methanosarcinaceae</taxon>
        <taxon>Methanimicrococcus</taxon>
    </lineage>
</organism>
<keyword evidence="1" id="KW-0472">Membrane</keyword>
<comment type="caution">
    <text evidence="2">The sequence shown here is derived from an EMBL/GenBank/DDBJ whole genome shotgun (WGS) entry which is preliminary data.</text>
</comment>
<keyword evidence="1" id="KW-1133">Transmembrane helix</keyword>
<sequence>MICCALLFIGMVTVDLVILKILEEINMQNNMLYKVFRLTLSITTSIVILVFYVFNTYYCIKDIQKEYCRQTE</sequence>
<name>A0ABU3VNG6_9EURY</name>
<proteinExistence type="predicted"/>
<dbReference type="Proteomes" id="UP001272052">
    <property type="component" value="Unassembled WGS sequence"/>
</dbReference>
<evidence type="ECO:0000313" key="2">
    <source>
        <dbReference type="EMBL" id="MDV0444741.1"/>
    </source>
</evidence>
<evidence type="ECO:0000313" key="3">
    <source>
        <dbReference type="Proteomes" id="UP001272052"/>
    </source>
</evidence>
<protein>
    <submittedName>
        <fullName evidence="2">Uncharacterized protein</fullName>
    </submittedName>
</protein>
<gene>
    <name evidence="2" type="ORF">MmiAt1_02770</name>
</gene>
<keyword evidence="3" id="KW-1185">Reference proteome</keyword>
<reference evidence="2 3" key="1">
    <citation type="submission" date="2023-06" db="EMBL/GenBank/DDBJ databases">
        <title>Genome sequence of Methanimicrococcus sp. At1.</title>
        <authorList>
            <person name="Protasov E."/>
            <person name="Platt K."/>
            <person name="Poehlein A."/>
            <person name="Daniel R."/>
            <person name="Brune A."/>
        </authorList>
    </citation>
    <scope>NUCLEOTIDE SEQUENCE [LARGE SCALE GENOMIC DNA]</scope>
    <source>
        <strain evidence="2 3">At1</strain>
    </source>
</reference>